<reference evidence="1" key="1">
    <citation type="submission" date="2013-07" db="EMBL/GenBank/DDBJ databases">
        <title>The Genome Sequence of Cryptococcus dejecticola CBS10117.</title>
        <authorList>
            <consortium name="The Broad Institute Genome Sequencing Platform"/>
            <person name="Cuomo C."/>
            <person name="Litvintseva A."/>
            <person name="Chen Y."/>
            <person name="Heitman J."/>
            <person name="Sun S."/>
            <person name="Springer D."/>
            <person name="Dromer F."/>
            <person name="Young S.K."/>
            <person name="Zeng Q."/>
            <person name="Gargeya S."/>
            <person name="Fitzgerald M."/>
            <person name="Abouelleil A."/>
            <person name="Alvarado L."/>
            <person name="Berlin A.M."/>
            <person name="Chapman S.B."/>
            <person name="Dewar J."/>
            <person name="Goldberg J."/>
            <person name="Griggs A."/>
            <person name="Gujja S."/>
            <person name="Hansen M."/>
            <person name="Howarth C."/>
            <person name="Imamovic A."/>
            <person name="Larimer J."/>
            <person name="McCowan C."/>
            <person name="Murphy C."/>
            <person name="Pearson M."/>
            <person name="Priest M."/>
            <person name="Roberts A."/>
            <person name="Saif S."/>
            <person name="Shea T."/>
            <person name="Sykes S."/>
            <person name="Wortman J."/>
            <person name="Nusbaum C."/>
            <person name="Birren B."/>
        </authorList>
    </citation>
    <scope>NUCLEOTIDE SEQUENCE [LARGE SCALE GENOMIC DNA]</scope>
    <source>
        <strain evidence="1">CBS 10117</strain>
    </source>
</reference>
<reference evidence="2" key="3">
    <citation type="submission" date="2024-02" db="EMBL/GenBank/DDBJ databases">
        <title>Comparative genomics of Cryptococcus and Kwoniella reveals pathogenesis evolution and contrasting modes of karyotype evolution via chromosome fusion or intercentromeric recombination.</title>
        <authorList>
            <person name="Coelho M.A."/>
            <person name="David-Palma M."/>
            <person name="Shea T."/>
            <person name="Bowers K."/>
            <person name="McGinley-Smith S."/>
            <person name="Mohammad A.W."/>
            <person name="Gnirke A."/>
            <person name="Yurkov A.M."/>
            <person name="Nowrousian M."/>
            <person name="Sun S."/>
            <person name="Cuomo C.A."/>
            <person name="Heitman J."/>
        </authorList>
    </citation>
    <scope>NUCLEOTIDE SEQUENCE</scope>
    <source>
        <strain evidence="2">CBS 10117</strain>
    </source>
</reference>
<dbReference type="AlphaFoldDB" id="A0A1A6ABL1"/>
<evidence type="ECO:0000313" key="1">
    <source>
        <dbReference type="EMBL" id="OBR87451.1"/>
    </source>
</evidence>
<evidence type="ECO:0000313" key="3">
    <source>
        <dbReference type="Proteomes" id="UP000078595"/>
    </source>
</evidence>
<evidence type="ECO:0000313" key="2">
    <source>
        <dbReference type="EMBL" id="WWC59644.1"/>
    </source>
</evidence>
<reference evidence="2" key="2">
    <citation type="submission" date="2013-07" db="EMBL/GenBank/DDBJ databases">
        <authorList>
            <consortium name="The Broad Institute Genome Sequencing Platform"/>
            <person name="Cuomo C."/>
            <person name="Litvintseva A."/>
            <person name="Chen Y."/>
            <person name="Heitman J."/>
            <person name="Sun S."/>
            <person name="Springer D."/>
            <person name="Dromer F."/>
            <person name="Young S.K."/>
            <person name="Zeng Q."/>
            <person name="Gargeya S."/>
            <person name="Fitzgerald M."/>
            <person name="Abouelleil A."/>
            <person name="Alvarado L."/>
            <person name="Berlin A.M."/>
            <person name="Chapman S.B."/>
            <person name="Dewar J."/>
            <person name="Goldberg J."/>
            <person name="Griggs A."/>
            <person name="Gujja S."/>
            <person name="Hansen M."/>
            <person name="Howarth C."/>
            <person name="Imamovic A."/>
            <person name="Larimer J."/>
            <person name="McCowan C."/>
            <person name="Murphy C."/>
            <person name="Pearson M."/>
            <person name="Priest M."/>
            <person name="Roberts A."/>
            <person name="Saif S."/>
            <person name="Shea T."/>
            <person name="Sykes S."/>
            <person name="Wortman J."/>
            <person name="Nusbaum C."/>
            <person name="Birren B."/>
        </authorList>
    </citation>
    <scope>NUCLEOTIDE SEQUENCE</scope>
    <source>
        <strain evidence="2">CBS 10117</strain>
    </source>
</reference>
<dbReference type="RefSeq" id="XP_018265293.1">
    <property type="nucleotide sequence ID" value="XM_018405012.1"/>
</dbReference>
<gene>
    <name evidence="1" type="ORF">I303_01656</name>
    <name evidence="2" type="ORF">I303_102203</name>
</gene>
<dbReference type="KEGG" id="kdj:28965355"/>
<dbReference type="EMBL" id="CP144531">
    <property type="protein sequence ID" value="WWC59644.1"/>
    <property type="molecule type" value="Genomic_DNA"/>
</dbReference>
<dbReference type="VEuPathDB" id="FungiDB:I303_01656"/>
<proteinExistence type="predicted"/>
<organism evidence="1">
    <name type="scientific">Kwoniella dejecticola CBS 10117</name>
    <dbReference type="NCBI Taxonomy" id="1296121"/>
    <lineage>
        <taxon>Eukaryota</taxon>
        <taxon>Fungi</taxon>
        <taxon>Dikarya</taxon>
        <taxon>Basidiomycota</taxon>
        <taxon>Agaricomycotina</taxon>
        <taxon>Tremellomycetes</taxon>
        <taxon>Tremellales</taxon>
        <taxon>Cryptococcaceae</taxon>
        <taxon>Kwoniella</taxon>
    </lineage>
</organism>
<dbReference type="GeneID" id="28965355"/>
<protein>
    <submittedName>
        <fullName evidence="1">Uncharacterized protein</fullName>
    </submittedName>
</protein>
<sequence length="254" mass="27996">MAQVSQDTRIPYGCTHLHSDWLDSHTLVDIVSVYWTDDNVKNQIRSIMTDGVRTSPLCRYLYGGNETSIECEVLSELGSAFRLDAEPIGLSAGLSVWAAVSRGAVQSVMVFLEPNINPTHEEVAEYYFDQGLSSDLWVSLGGNLDNVTRLEALHSTATNTDHRQGYERVLVSGLTTRAQNTGNRVIALANTAEKEELYASQGFEVILRRDVEFGGGTTHYAAMLYNPQSYFQSALEGFGNSIGGTARRLCWPFG</sequence>
<dbReference type="EMBL" id="KI894028">
    <property type="protein sequence ID" value="OBR87451.1"/>
    <property type="molecule type" value="Genomic_DNA"/>
</dbReference>
<keyword evidence="3" id="KW-1185">Reference proteome</keyword>
<name>A0A1A6ABL1_9TREE</name>
<dbReference type="Proteomes" id="UP000078595">
    <property type="component" value="Chromosome 2"/>
</dbReference>
<accession>A0A1A6ABL1</accession>